<dbReference type="InterPro" id="IPR051534">
    <property type="entry name" value="CBASS_pafABC_assoc_protein"/>
</dbReference>
<gene>
    <name evidence="4" type="ORF">BOV88_06110</name>
</gene>
<dbReference type="InterPro" id="IPR016634">
    <property type="entry name" value="CapW-like"/>
</dbReference>
<accession>A0A1T2CKE1</accession>
<evidence type="ECO:0000313" key="5">
    <source>
        <dbReference type="Proteomes" id="UP000190962"/>
    </source>
</evidence>
<feature type="domain" description="DNA-binding transcriptional repressor CapW winged helix-turn-helix" evidence="3">
    <location>
        <begin position="18"/>
        <end position="86"/>
    </location>
</feature>
<dbReference type="Proteomes" id="UP000190962">
    <property type="component" value="Unassembled WGS sequence"/>
</dbReference>
<organism evidence="4 5">
    <name type="scientific">Solemya velum gill symbiont</name>
    <dbReference type="NCBI Taxonomy" id="2340"/>
    <lineage>
        <taxon>Bacteria</taxon>
        <taxon>Pseudomonadati</taxon>
        <taxon>Pseudomonadota</taxon>
        <taxon>Gammaproteobacteria</taxon>
        <taxon>sulfur-oxidizing symbionts</taxon>
    </lineage>
</organism>
<dbReference type="InterPro" id="IPR026881">
    <property type="entry name" value="WYL_dom"/>
</dbReference>
<dbReference type="Pfam" id="PF26109">
    <property type="entry name" value="WHD_BrxR"/>
    <property type="match status" value="1"/>
</dbReference>
<dbReference type="InterPro" id="IPR059020">
    <property type="entry name" value="CapW_CTD"/>
</dbReference>
<dbReference type="InterPro" id="IPR059019">
    <property type="entry name" value="WHD_CapW"/>
</dbReference>
<name>A0A1T2CKE1_SOVGS</name>
<evidence type="ECO:0000259" key="1">
    <source>
        <dbReference type="Pfam" id="PF13280"/>
    </source>
</evidence>
<dbReference type="Pfam" id="PF26107">
    <property type="entry name" value="BrxR_CTD"/>
    <property type="match status" value="1"/>
</dbReference>
<dbReference type="RefSeq" id="WP_078452945.1">
    <property type="nucleotide sequence ID" value="NZ_MPNX01000006.1"/>
</dbReference>
<comment type="caution">
    <text evidence="4">The sequence shown here is derived from an EMBL/GenBank/DDBJ whole genome shotgun (WGS) entry which is preliminary data.</text>
</comment>
<dbReference type="PANTHER" id="PTHR34580">
    <property type="match status" value="1"/>
</dbReference>
<feature type="domain" description="WYL" evidence="1">
    <location>
        <begin position="127"/>
        <end position="193"/>
    </location>
</feature>
<proteinExistence type="predicted"/>
<reference evidence="4 5" key="1">
    <citation type="submission" date="2016-11" db="EMBL/GenBank/DDBJ databases">
        <title>Mixed transmission modes and dynamic genome evolution in an obligate animal-bacterial symbiosis.</title>
        <authorList>
            <person name="Russell S.L."/>
            <person name="Corbett-Detig R.B."/>
            <person name="Cavanaugh C.M."/>
        </authorList>
    </citation>
    <scope>NUCLEOTIDE SEQUENCE [LARGE SCALE GENOMIC DNA]</scope>
    <source>
        <strain evidence="4">MA-KB16</strain>
    </source>
</reference>
<dbReference type="Pfam" id="PF13280">
    <property type="entry name" value="WYL"/>
    <property type="match status" value="1"/>
</dbReference>
<evidence type="ECO:0000259" key="3">
    <source>
        <dbReference type="Pfam" id="PF26109"/>
    </source>
</evidence>
<dbReference type="AlphaFoldDB" id="A0A1T2CKE1"/>
<evidence type="ECO:0000259" key="2">
    <source>
        <dbReference type="Pfam" id="PF26107"/>
    </source>
</evidence>
<dbReference type="EMBL" id="MPNX01000006">
    <property type="protein sequence ID" value="OOY35289.1"/>
    <property type="molecule type" value="Genomic_DNA"/>
</dbReference>
<evidence type="ECO:0000313" key="4">
    <source>
        <dbReference type="EMBL" id="OOY35289.1"/>
    </source>
</evidence>
<feature type="domain" description="DNA-binding transcriptional repressor CapW C-terminal dimerisation" evidence="2">
    <location>
        <begin position="214"/>
        <end position="282"/>
    </location>
</feature>
<protein>
    <submittedName>
        <fullName evidence="4">WYL domain-containing protein</fullName>
    </submittedName>
</protein>
<dbReference type="PIRSF" id="PIRSF015558">
    <property type="entry name" value="Txn_reg_DeoR_prd"/>
    <property type="match status" value="1"/>
</dbReference>
<dbReference type="PANTHER" id="PTHR34580:SF1">
    <property type="entry name" value="PROTEIN PAFC"/>
    <property type="match status" value="1"/>
</dbReference>
<dbReference type="PROSITE" id="PS52050">
    <property type="entry name" value="WYL"/>
    <property type="match status" value="1"/>
</dbReference>
<sequence>MPNEQNTQDQLATISQAQRERLFHIDFKLYFLGSVNRTDLVSRFGIKEAAASRDLSLYKDLAPKNIEYDTKAKTYIQRDGFAPLFEYSGSQTLAALLHGFGDDFVGTQKPIVTCEAPTQLNYPNIQTLAFITRAIHNSQVLKIQYRSLSSGLSEREIVPFALIDNGLRWHVRGYDRARNRFADFVVNRIEAPQLISEEIPEEQTKAADNQWNRIVDLHIVAHPRLKHPETIELEYGMQDSALKVQTRAAVAGYVLRHWNVDCSKQHSLNGPEYHLWLQNTPTLYGVDNLQLAAGYEPEPSEIN</sequence>